<evidence type="ECO:0000313" key="2">
    <source>
        <dbReference type="Proteomes" id="UP001372338"/>
    </source>
</evidence>
<accession>A0AAN9HWF6</accession>
<organism evidence="1 2">
    <name type="scientific">Crotalaria pallida</name>
    <name type="common">Smooth rattlebox</name>
    <name type="synonym">Crotalaria striata</name>
    <dbReference type="NCBI Taxonomy" id="3830"/>
    <lineage>
        <taxon>Eukaryota</taxon>
        <taxon>Viridiplantae</taxon>
        <taxon>Streptophyta</taxon>
        <taxon>Embryophyta</taxon>
        <taxon>Tracheophyta</taxon>
        <taxon>Spermatophyta</taxon>
        <taxon>Magnoliopsida</taxon>
        <taxon>eudicotyledons</taxon>
        <taxon>Gunneridae</taxon>
        <taxon>Pentapetalae</taxon>
        <taxon>rosids</taxon>
        <taxon>fabids</taxon>
        <taxon>Fabales</taxon>
        <taxon>Fabaceae</taxon>
        <taxon>Papilionoideae</taxon>
        <taxon>50 kb inversion clade</taxon>
        <taxon>genistoids sensu lato</taxon>
        <taxon>core genistoids</taxon>
        <taxon>Crotalarieae</taxon>
        <taxon>Crotalaria</taxon>
    </lineage>
</organism>
<dbReference type="EMBL" id="JAYWIO010000006">
    <property type="protein sequence ID" value="KAK7256224.1"/>
    <property type="molecule type" value="Genomic_DNA"/>
</dbReference>
<dbReference type="Proteomes" id="UP001372338">
    <property type="component" value="Unassembled WGS sequence"/>
</dbReference>
<reference evidence="1 2" key="1">
    <citation type="submission" date="2024-01" db="EMBL/GenBank/DDBJ databases">
        <title>The genomes of 5 underutilized Papilionoideae crops provide insights into root nodulation and disease resistanc.</title>
        <authorList>
            <person name="Yuan L."/>
        </authorList>
    </citation>
    <scope>NUCLEOTIDE SEQUENCE [LARGE SCALE GENOMIC DNA]</scope>
    <source>
        <strain evidence="1">ZHUSHIDOU_FW_LH</strain>
        <tissue evidence="1">Leaf</tissue>
    </source>
</reference>
<keyword evidence="2" id="KW-1185">Reference proteome</keyword>
<protein>
    <submittedName>
        <fullName evidence="1">Uncharacterized protein</fullName>
    </submittedName>
</protein>
<name>A0AAN9HWF6_CROPI</name>
<proteinExistence type="predicted"/>
<dbReference type="AlphaFoldDB" id="A0AAN9HWF6"/>
<gene>
    <name evidence="1" type="ORF">RIF29_29662</name>
</gene>
<evidence type="ECO:0000313" key="1">
    <source>
        <dbReference type="EMBL" id="KAK7256224.1"/>
    </source>
</evidence>
<comment type="caution">
    <text evidence="1">The sequence shown here is derived from an EMBL/GenBank/DDBJ whole genome shotgun (WGS) entry which is preliminary data.</text>
</comment>
<sequence>MGGLSSGSASIHLCAEAPIRFKLRVLHLHLWFHMKDRCVISCGLIQMIAVGGEYLLEVLDIHLDKI</sequence>